<evidence type="ECO:0000256" key="4">
    <source>
        <dbReference type="ARBA" id="ARBA00022679"/>
    </source>
</evidence>
<dbReference type="InterPro" id="IPR051326">
    <property type="entry name" value="Kynurenine-oxoglutarate_AT"/>
</dbReference>
<evidence type="ECO:0000313" key="8">
    <source>
        <dbReference type="Proteomes" id="UP001162131"/>
    </source>
</evidence>
<dbReference type="Gene3D" id="3.90.1150.10">
    <property type="entry name" value="Aspartate Aminotransferase, domain 1"/>
    <property type="match status" value="1"/>
</dbReference>
<comment type="cofactor">
    <cofactor evidence="1">
        <name>pyridoxal 5'-phosphate</name>
        <dbReference type="ChEBI" id="CHEBI:597326"/>
    </cofactor>
</comment>
<comment type="caution">
    <text evidence="7">The sequence shown here is derived from an EMBL/GenBank/DDBJ whole genome shotgun (WGS) entry which is preliminary data.</text>
</comment>
<feature type="domain" description="Aminotransferase class I/classII large" evidence="6">
    <location>
        <begin position="28"/>
        <end position="393"/>
    </location>
</feature>
<evidence type="ECO:0000256" key="3">
    <source>
        <dbReference type="ARBA" id="ARBA00022576"/>
    </source>
</evidence>
<name>A0AAU9K5I7_9CILI</name>
<keyword evidence="3" id="KW-0032">Aminotransferase</keyword>
<reference evidence="7" key="1">
    <citation type="submission" date="2021-09" db="EMBL/GenBank/DDBJ databases">
        <authorList>
            <consortium name="AG Swart"/>
            <person name="Singh M."/>
            <person name="Singh A."/>
            <person name="Seah K."/>
            <person name="Emmerich C."/>
        </authorList>
    </citation>
    <scope>NUCLEOTIDE SEQUENCE</scope>
    <source>
        <strain evidence="7">ATCC30299</strain>
    </source>
</reference>
<dbReference type="InterPro" id="IPR015421">
    <property type="entry name" value="PyrdxlP-dep_Trfase_major"/>
</dbReference>
<dbReference type="GO" id="GO:0005737">
    <property type="term" value="C:cytoplasm"/>
    <property type="evidence" value="ECO:0007669"/>
    <property type="project" value="TreeGrafter"/>
</dbReference>
<proteinExistence type="inferred from homology"/>
<keyword evidence="8" id="KW-1185">Reference proteome</keyword>
<comment type="similarity">
    <text evidence="2">Belongs to the class-I pyridoxal-phosphate-dependent aminotransferase family.</text>
</comment>
<organism evidence="7 8">
    <name type="scientific">Blepharisma stoltei</name>
    <dbReference type="NCBI Taxonomy" id="1481888"/>
    <lineage>
        <taxon>Eukaryota</taxon>
        <taxon>Sar</taxon>
        <taxon>Alveolata</taxon>
        <taxon>Ciliophora</taxon>
        <taxon>Postciliodesmatophora</taxon>
        <taxon>Heterotrichea</taxon>
        <taxon>Heterotrichida</taxon>
        <taxon>Blepharismidae</taxon>
        <taxon>Blepharisma</taxon>
    </lineage>
</organism>
<evidence type="ECO:0000256" key="1">
    <source>
        <dbReference type="ARBA" id="ARBA00001933"/>
    </source>
</evidence>
<dbReference type="SUPFAM" id="SSF53383">
    <property type="entry name" value="PLP-dependent transferases"/>
    <property type="match status" value="1"/>
</dbReference>
<dbReference type="FunFam" id="3.40.640.10:FF:000024">
    <property type="entry name" value="Kynurenine--oxoglutarate transaminase 3"/>
    <property type="match status" value="1"/>
</dbReference>
<dbReference type="Gene3D" id="3.40.640.10">
    <property type="entry name" value="Type I PLP-dependent aspartate aminotransferase-like (Major domain)"/>
    <property type="match status" value="1"/>
</dbReference>
<dbReference type="PANTHER" id="PTHR43807:SF20">
    <property type="entry name" value="FI04487P"/>
    <property type="match status" value="1"/>
</dbReference>
<dbReference type="AlphaFoldDB" id="A0AAU9K5I7"/>
<keyword evidence="4" id="KW-0808">Transferase</keyword>
<dbReference type="PANTHER" id="PTHR43807">
    <property type="entry name" value="FI04487P"/>
    <property type="match status" value="1"/>
</dbReference>
<dbReference type="EMBL" id="CAJZBQ010000046">
    <property type="protein sequence ID" value="CAG9328430.1"/>
    <property type="molecule type" value="Genomic_DNA"/>
</dbReference>
<dbReference type="GO" id="GO:0016212">
    <property type="term" value="F:kynurenine-oxoglutarate transaminase activity"/>
    <property type="evidence" value="ECO:0007669"/>
    <property type="project" value="TreeGrafter"/>
</dbReference>
<protein>
    <recommendedName>
        <fullName evidence="6">Aminotransferase class I/classII large domain-containing protein</fullName>
    </recommendedName>
</protein>
<evidence type="ECO:0000313" key="7">
    <source>
        <dbReference type="EMBL" id="CAG9328430.1"/>
    </source>
</evidence>
<sequence>MWKQISKKLEPFQYTVWTEFTPLAIKNKAINLGQGFPGFPCPDFVKESLADATNSNENQYSRPQGVPALVEEIARHYGKKHNRVINPMTEVAVTEGATEGLLSAFLSMVDTGDEVVIIDPSFDLYVPQTILAGGIPKLVSLIPPEAGQTKWGVDFEKLEQAFNEKTRVFVINTPHNPLGKMFSSEELQKIAQILEKWPNVAIISDEVYEHIAFNENKHLSLCDFSNLWERTATFSSAGKIFSVTGWKIGWAVGGPEIMRKISTSHLWTTFCSNTTCQGAVARSLRMADNPYMGFPDYYQWIANQYSRKKEILYEILSNTKKFKIEPMEPEGGFFLLGRVNPNDIDPKYLANGSPDFAFCRWMTENLKICAIPCSAFFSPQSKHLGHNFVRFALCKDYSEYEAVARILN</sequence>
<dbReference type="GO" id="GO:0030170">
    <property type="term" value="F:pyridoxal phosphate binding"/>
    <property type="evidence" value="ECO:0007669"/>
    <property type="project" value="InterPro"/>
</dbReference>
<evidence type="ECO:0000259" key="6">
    <source>
        <dbReference type="Pfam" id="PF00155"/>
    </source>
</evidence>
<dbReference type="InterPro" id="IPR004839">
    <property type="entry name" value="Aminotransferase_I/II_large"/>
</dbReference>
<gene>
    <name evidence="7" type="ORF">BSTOLATCC_MIC46431</name>
</gene>
<dbReference type="Proteomes" id="UP001162131">
    <property type="component" value="Unassembled WGS sequence"/>
</dbReference>
<dbReference type="InterPro" id="IPR015422">
    <property type="entry name" value="PyrdxlP-dep_Trfase_small"/>
</dbReference>
<keyword evidence="5" id="KW-0663">Pyridoxal phosphate</keyword>
<evidence type="ECO:0000256" key="2">
    <source>
        <dbReference type="ARBA" id="ARBA00007441"/>
    </source>
</evidence>
<dbReference type="CDD" id="cd00609">
    <property type="entry name" value="AAT_like"/>
    <property type="match status" value="1"/>
</dbReference>
<dbReference type="Pfam" id="PF00155">
    <property type="entry name" value="Aminotran_1_2"/>
    <property type="match status" value="1"/>
</dbReference>
<evidence type="ECO:0000256" key="5">
    <source>
        <dbReference type="ARBA" id="ARBA00022898"/>
    </source>
</evidence>
<dbReference type="InterPro" id="IPR015424">
    <property type="entry name" value="PyrdxlP-dep_Trfase"/>
</dbReference>
<accession>A0AAU9K5I7</accession>